<name>A0A512IJN0_9HYPH</name>
<proteinExistence type="predicted"/>
<dbReference type="GO" id="GO:0006751">
    <property type="term" value="P:glutathione catabolic process"/>
    <property type="evidence" value="ECO:0007669"/>
    <property type="project" value="InterPro"/>
</dbReference>
<evidence type="ECO:0000256" key="1">
    <source>
        <dbReference type="ARBA" id="ARBA00023239"/>
    </source>
</evidence>
<protein>
    <recommendedName>
        <fullName evidence="4">Gamma-glutamylcyclotransferase</fullName>
    </recommendedName>
</protein>
<reference evidence="2 3" key="1">
    <citation type="submission" date="2019-07" db="EMBL/GenBank/DDBJ databases">
        <title>Whole genome shotgun sequence of Methylobacterium haplocladii NBRC 107714.</title>
        <authorList>
            <person name="Hosoyama A."/>
            <person name="Uohara A."/>
            <person name="Ohji S."/>
            <person name="Ichikawa N."/>
        </authorList>
    </citation>
    <scope>NUCLEOTIDE SEQUENCE [LARGE SCALE GENOMIC DNA]</scope>
    <source>
        <strain evidence="2 3">NBRC 107714</strain>
    </source>
</reference>
<accession>A0A512IJN0</accession>
<sequence length="88" mass="9732">MSLPPLALFADRIARAHPIPVADDETALRVLTDAELAPGLAQVLAGRPDTDAALWVFAYGSLMWSPEFPVAEQRVGHLRGWHRRFCLL</sequence>
<evidence type="ECO:0008006" key="4">
    <source>
        <dbReference type="Google" id="ProtNLM"/>
    </source>
</evidence>
<comment type="caution">
    <text evidence="2">The sequence shown here is derived from an EMBL/GenBank/DDBJ whole genome shotgun (WGS) entry which is preliminary data.</text>
</comment>
<dbReference type="GO" id="GO:0061928">
    <property type="term" value="F:glutathione specific gamma-glutamylcyclotransferase activity"/>
    <property type="evidence" value="ECO:0007669"/>
    <property type="project" value="InterPro"/>
</dbReference>
<evidence type="ECO:0000313" key="3">
    <source>
        <dbReference type="Proteomes" id="UP000321258"/>
    </source>
</evidence>
<dbReference type="Pfam" id="PF04752">
    <property type="entry name" value="ChaC"/>
    <property type="match status" value="1"/>
</dbReference>
<keyword evidence="3" id="KW-1185">Reference proteome</keyword>
<gene>
    <name evidence="2" type="ORF">MHA02_03150</name>
</gene>
<dbReference type="Proteomes" id="UP000321258">
    <property type="component" value="Unassembled WGS sequence"/>
</dbReference>
<dbReference type="AlphaFoldDB" id="A0A512IJN0"/>
<evidence type="ECO:0000313" key="2">
    <source>
        <dbReference type="EMBL" id="GEO97927.1"/>
    </source>
</evidence>
<keyword evidence="1" id="KW-0456">Lyase</keyword>
<organism evidence="2 3">
    <name type="scientific">Methylobacterium haplocladii</name>
    <dbReference type="NCBI Taxonomy" id="1176176"/>
    <lineage>
        <taxon>Bacteria</taxon>
        <taxon>Pseudomonadati</taxon>
        <taxon>Pseudomonadota</taxon>
        <taxon>Alphaproteobacteria</taxon>
        <taxon>Hyphomicrobiales</taxon>
        <taxon>Methylobacteriaceae</taxon>
        <taxon>Methylobacterium</taxon>
    </lineage>
</organism>
<dbReference type="InterPro" id="IPR006840">
    <property type="entry name" value="ChaC"/>
</dbReference>
<dbReference type="EMBL" id="BJZT01000003">
    <property type="protein sequence ID" value="GEO97927.1"/>
    <property type="molecule type" value="Genomic_DNA"/>
</dbReference>